<organism evidence="1 2">
    <name type="scientific">Leptospira borgpetersenii serovar Pomona str. 200901868</name>
    <dbReference type="NCBI Taxonomy" id="1192866"/>
    <lineage>
        <taxon>Bacteria</taxon>
        <taxon>Pseudomonadati</taxon>
        <taxon>Spirochaetota</taxon>
        <taxon>Spirochaetia</taxon>
        <taxon>Leptospirales</taxon>
        <taxon>Leptospiraceae</taxon>
        <taxon>Leptospira</taxon>
    </lineage>
</organism>
<evidence type="ECO:0000313" key="2">
    <source>
        <dbReference type="Proteomes" id="UP000012159"/>
    </source>
</evidence>
<name>M6WFD8_LEPBO</name>
<dbReference type="AlphaFoldDB" id="M6WFD8"/>
<gene>
    <name evidence="1" type="ORF">LEP1GSC133_2306</name>
</gene>
<comment type="caution">
    <text evidence="1">The sequence shown here is derived from an EMBL/GenBank/DDBJ whole genome shotgun (WGS) entry which is preliminary data.</text>
</comment>
<reference evidence="1 2" key="1">
    <citation type="submission" date="2013-01" db="EMBL/GenBank/DDBJ databases">
        <authorList>
            <person name="Harkins D.M."/>
            <person name="Durkin A.S."/>
            <person name="Brinkac L.M."/>
            <person name="Haft D.H."/>
            <person name="Selengut J.D."/>
            <person name="Sanka R."/>
            <person name="DePew J."/>
            <person name="Purushe J."/>
            <person name="Picardeau M."/>
            <person name="Werts C."/>
            <person name="Goarant C."/>
            <person name="Vinetz J.M."/>
            <person name="Sutton G.G."/>
            <person name="Nierman W.C."/>
            <person name="Fouts D.E."/>
        </authorList>
    </citation>
    <scope>NUCLEOTIDE SEQUENCE [LARGE SCALE GENOMIC DNA]</scope>
    <source>
        <strain evidence="1 2">200901868</strain>
    </source>
</reference>
<dbReference type="EMBL" id="AKWF02000036">
    <property type="protein sequence ID" value="EMO63894.1"/>
    <property type="molecule type" value="Genomic_DNA"/>
</dbReference>
<proteinExistence type="predicted"/>
<dbReference type="Proteomes" id="UP000012159">
    <property type="component" value="Unassembled WGS sequence"/>
</dbReference>
<sequence>MSESISDCLKSKVTIKFKKDIIDSNTYEESMYLPCIGESKTLKFNCKNNMCKLQSIWLNEEF</sequence>
<evidence type="ECO:0008006" key="3">
    <source>
        <dbReference type="Google" id="ProtNLM"/>
    </source>
</evidence>
<evidence type="ECO:0000313" key="1">
    <source>
        <dbReference type="EMBL" id="EMO63894.1"/>
    </source>
</evidence>
<protein>
    <recommendedName>
        <fullName evidence="3">Lipoprotein</fullName>
    </recommendedName>
</protein>
<accession>M6WFD8</accession>